<dbReference type="AlphaFoldDB" id="A0A518HZC9"/>
<evidence type="ECO:0000313" key="2">
    <source>
        <dbReference type="EMBL" id="QDV46202.1"/>
    </source>
</evidence>
<dbReference type="NCBIfam" id="TIGR02595">
    <property type="entry name" value="PEP_CTERM"/>
    <property type="match status" value="1"/>
</dbReference>
<accession>A0A518HZC9</accession>
<dbReference type="Proteomes" id="UP000319004">
    <property type="component" value="Chromosome"/>
</dbReference>
<feature type="signal peptide" evidence="1">
    <location>
        <begin position="1"/>
        <end position="31"/>
    </location>
</feature>
<dbReference type="InterPro" id="IPR013424">
    <property type="entry name" value="Ice-binding_C"/>
</dbReference>
<gene>
    <name evidence="2" type="ORF">Enr13x_61110</name>
</gene>
<evidence type="ECO:0008006" key="4">
    <source>
        <dbReference type="Google" id="ProtNLM"/>
    </source>
</evidence>
<organism evidence="2 3">
    <name type="scientific">Stieleria neptunia</name>
    <dbReference type="NCBI Taxonomy" id="2527979"/>
    <lineage>
        <taxon>Bacteria</taxon>
        <taxon>Pseudomonadati</taxon>
        <taxon>Planctomycetota</taxon>
        <taxon>Planctomycetia</taxon>
        <taxon>Pirellulales</taxon>
        <taxon>Pirellulaceae</taxon>
        <taxon>Stieleria</taxon>
    </lineage>
</organism>
<reference evidence="2 3" key="1">
    <citation type="submission" date="2019-03" db="EMBL/GenBank/DDBJ databases">
        <title>Deep-cultivation of Planctomycetes and their phenomic and genomic characterization uncovers novel biology.</title>
        <authorList>
            <person name="Wiegand S."/>
            <person name="Jogler M."/>
            <person name="Boedeker C."/>
            <person name="Pinto D."/>
            <person name="Vollmers J."/>
            <person name="Rivas-Marin E."/>
            <person name="Kohn T."/>
            <person name="Peeters S.H."/>
            <person name="Heuer A."/>
            <person name="Rast P."/>
            <person name="Oberbeckmann S."/>
            <person name="Bunk B."/>
            <person name="Jeske O."/>
            <person name="Meyerdierks A."/>
            <person name="Storesund J.E."/>
            <person name="Kallscheuer N."/>
            <person name="Luecker S."/>
            <person name="Lage O.M."/>
            <person name="Pohl T."/>
            <person name="Merkel B.J."/>
            <person name="Hornburger P."/>
            <person name="Mueller R.-W."/>
            <person name="Bruemmer F."/>
            <person name="Labrenz M."/>
            <person name="Spormann A.M."/>
            <person name="Op den Camp H."/>
            <person name="Overmann J."/>
            <person name="Amann R."/>
            <person name="Jetten M.S.M."/>
            <person name="Mascher T."/>
            <person name="Medema M.H."/>
            <person name="Devos D.P."/>
            <person name="Kaster A.-K."/>
            <person name="Ovreas L."/>
            <person name="Rohde M."/>
            <person name="Galperin M.Y."/>
            <person name="Jogler C."/>
        </authorList>
    </citation>
    <scope>NUCLEOTIDE SEQUENCE [LARGE SCALE GENOMIC DNA]</scope>
    <source>
        <strain evidence="2 3">Enr13</strain>
    </source>
</reference>
<evidence type="ECO:0000256" key="1">
    <source>
        <dbReference type="SAM" id="SignalP"/>
    </source>
</evidence>
<feature type="chain" id="PRO_5021927809" description="PEP-CTERM protein-sorting domain-containing protein" evidence="1">
    <location>
        <begin position="32"/>
        <end position="226"/>
    </location>
</feature>
<evidence type="ECO:0000313" key="3">
    <source>
        <dbReference type="Proteomes" id="UP000319004"/>
    </source>
</evidence>
<keyword evidence="1" id="KW-0732">Signal</keyword>
<dbReference type="EMBL" id="CP037423">
    <property type="protein sequence ID" value="QDV46202.1"/>
    <property type="molecule type" value="Genomic_DNA"/>
</dbReference>
<name>A0A518HZC9_9BACT</name>
<proteinExistence type="predicted"/>
<protein>
    <recommendedName>
        <fullName evidence="4">PEP-CTERM protein-sorting domain-containing protein</fullName>
    </recommendedName>
</protein>
<dbReference type="KEGG" id="snep:Enr13x_61110"/>
<dbReference type="RefSeq" id="WP_197455430.1">
    <property type="nucleotide sequence ID" value="NZ_CP037423.1"/>
</dbReference>
<sequence precursor="true">MFFCLRRPLTVLFAAALSLGFHVVDSRPSNAAIVHDEAIHGELSNENQTPTVLNFTIGENTVIGEVANARGFPANTDVFSFVVPNGAVWDSLILTDYRDSSPNQDNAAFLAIDDSDSFPYGSFELDEINNANPAFPADAFIGGTVFGGGGPTNPDVGRDLLPRAANVVGAGYTTPLPSGDYTIYIQQTDALTGYSLTVNLVSAIPEPSSAGLLMLVGAAVAIRRRR</sequence>
<keyword evidence="3" id="KW-1185">Reference proteome</keyword>